<name>A0A7T4N204_9BURK</name>
<keyword evidence="2" id="KW-1185">Reference proteome</keyword>
<sequence length="210" mass="22490">MQELIDILNGGDSAADMAFAKLYFAAWGDRSVRLALNRVAIAEKALIDEGAHFEVAAAVTQSLAGGGSVAQILRERELQLTRQRELARSERALFIRESNARRAEAAPILAACAREQLELSQTIPALAQEVSAGRVHNRREASLAAMRDAGLTDEQVDAVGGPKPTENELAAQQASLASMRARMASLKAFAASAPFYDLSLLDDSTANGRQ</sequence>
<dbReference type="RefSeq" id="WP_042321695.1">
    <property type="nucleotide sequence ID" value="NZ_CP066075.1"/>
</dbReference>
<gene>
    <name evidence="1" type="ORF">I6I06_16155</name>
</gene>
<dbReference type="Proteomes" id="UP000595610">
    <property type="component" value="Chromosome 1"/>
</dbReference>
<evidence type="ECO:0000313" key="1">
    <source>
        <dbReference type="EMBL" id="QQC63803.1"/>
    </source>
</evidence>
<dbReference type="KEGG" id="pgis:I6I06_16155"/>
<proteinExistence type="predicted"/>
<accession>A0A7T4N204</accession>
<reference evidence="1 2" key="1">
    <citation type="submission" date="2020-12" db="EMBL/GenBank/DDBJ databases">
        <title>FDA dAtabase for Regulatory Grade micrObial Sequences (FDA-ARGOS): Supporting development and validation of Infectious Disease Dx tests.</title>
        <authorList>
            <person name="Nelson B."/>
            <person name="Plummer A."/>
            <person name="Tallon L."/>
            <person name="Sadzewicz L."/>
            <person name="Zhao X."/>
            <person name="Boylan J."/>
            <person name="Ott S."/>
            <person name="Bowen H."/>
            <person name="Vavikolanu K."/>
            <person name="Mehta A."/>
            <person name="Aluvathingal J."/>
            <person name="Nadendla S."/>
            <person name="Myers T."/>
            <person name="Yan Y."/>
            <person name="Sichtig H."/>
        </authorList>
    </citation>
    <scope>NUCLEOTIDE SEQUENCE [LARGE SCALE GENOMIC DNA]</scope>
    <source>
        <strain evidence="1 2">FDAARGOS_1049</strain>
    </source>
</reference>
<evidence type="ECO:0000313" key="2">
    <source>
        <dbReference type="Proteomes" id="UP000595610"/>
    </source>
</evidence>
<dbReference type="AlphaFoldDB" id="A0A7T4N204"/>
<protein>
    <submittedName>
        <fullName evidence="1">Uncharacterized protein</fullName>
    </submittedName>
</protein>
<organism evidence="1 2">
    <name type="scientific">Paraburkholderia ginsengisoli</name>
    <dbReference type="NCBI Taxonomy" id="311231"/>
    <lineage>
        <taxon>Bacteria</taxon>
        <taxon>Pseudomonadati</taxon>
        <taxon>Pseudomonadota</taxon>
        <taxon>Betaproteobacteria</taxon>
        <taxon>Burkholderiales</taxon>
        <taxon>Burkholderiaceae</taxon>
        <taxon>Paraburkholderia</taxon>
    </lineage>
</organism>
<dbReference type="EMBL" id="CP066075">
    <property type="protein sequence ID" value="QQC63803.1"/>
    <property type="molecule type" value="Genomic_DNA"/>
</dbReference>